<comment type="caution">
    <text evidence="2">The sequence shown here is derived from an EMBL/GenBank/DDBJ whole genome shotgun (WGS) entry which is preliminary data.</text>
</comment>
<evidence type="ECO:0000313" key="3">
    <source>
        <dbReference type="Proteomes" id="UP000324104"/>
    </source>
</evidence>
<keyword evidence="3" id="KW-1185">Reference proteome</keyword>
<protein>
    <submittedName>
        <fullName evidence="2">Uncharacterized protein</fullName>
    </submittedName>
</protein>
<sequence>MVPASLPRLALVASLVVLGVSLAGFATVAGLADDLSTATAGEVTVEDGAVAFVDADGHRTPIADVGDAEQLAVADKGGLLAVTTQPNETEALTESQRETAARVAVSNPALAEMLRTADGVTVDVVPLRTDDPVDSQLRRPNPSADSAASTTPEFRPAAVADSSITLERVGPQFHEHRALVIVEPVDADAEYRVVVDLDAEVVDRIFQLEVLS</sequence>
<name>A0A5D5AL75_9EURY</name>
<accession>A0A5D5AL75</accession>
<dbReference type="AlphaFoldDB" id="A0A5D5AL75"/>
<evidence type="ECO:0000256" key="1">
    <source>
        <dbReference type="SAM" id="MobiDB-lite"/>
    </source>
</evidence>
<organism evidence="2 3">
    <name type="scientific">Natrialba swarupiae</name>
    <dbReference type="NCBI Taxonomy" id="2448032"/>
    <lineage>
        <taxon>Archaea</taxon>
        <taxon>Methanobacteriati</taxon>
        <taxon>Methanobacteriota</taxon>
        <taxon>Stenosarchaea group</taxon>
        <taxon>Halobacteria</taxon>
        <taxon>Halobacteriales</taxon>
        <taxon>Natrialbaceae</taxon>
        <taxon>Natrialba</taxon>
    </lineage>
</organism>
<dbReference type="Proteomes" id="UP000324104">
    <property type="component" value="Unassembled WGS sequence"/>
</dbReference>
<dbReference type="RefSeq" id="WP_149081844.1">
    <property type="nucleotide sequence ID" value="NZ_VTAW01000015.1"/>
</dbReference>
<dbReference type="EMBL" id="VTAW01000015">
    <property type="protein sequence ID" value="TYT61695.1"/>
    <property type="molecule type" value="Genomic_DNA"/>
</dbReference>
<evidence type="ECO:0000313" key="2">
    <source>
        <dbReference type="EMBL" id="TYT61695.1"/>
    </source>
</evidence>
<reference evidence="2 3" key="1">
    <citation type="submission" date="2019-08" db="EMBL/GenBank/DDBJ databases">
        <title>Archaea genome.</title>
        <authorList>
            <person name="Kajale S."/>
            <person name="Shouche Y."/>
            <person name="Deshpande N."/>
            <person name="Sharma A."/>
        </authorList>
    </citation>
    <scope>NUCLEOTIDE SEQUENCE [LARGE SCALE GENOMIC DNA]</scope>
    <source>
        <strain evidence="2 3">ESP3B_9</strain>
    </source>
</reference>
<feature type="region of interest" description="Disordered" evidence="1">
    <location>
        <begin position="131"/>
        <end position="154"/>
    </location>
</feature>
<proteinExistence type="predicted"/>
<feature type="compositionally biased region" description="Polar residues" evidence="1">
    <location>
        <begin position="143"/>
        <end position="152"/>
    </location>
</feature>
<gene>
    <name evidence="2" type="ORF">FYC77_12575</name>
</gene>